<dbReference type="InterPro" id="IPR001708">
    <property type="entry name" value="YidC/ALB3/OXA1/COX18"/>
</dbReference>
<comment type="caution">
    <text evidence="17">The sequence shown here is derived from an EMBL/GenBank/DDBJ whole genome shotgun (WGS) entry which is preliminary data.</text>
</comment>
<dbReference type="InterPro" id="IPR038221">
    <property type="entry name" value="YidC_periplasmic_sf"/>
</dbReference>
<feature type="transmembrane region" description="Helical" evidence="13">
    <location>
        <begin position="382"/>
        <end position="402"/>
    </location>
</feature>
<dbReference type="Pfam" id="PF02096">
    <property type="entry name" value="60KD_IMP"/>
    <property type="match status" value="1"/>
</dbReference>
<gene>
    <name evidence="13 17" type="primary">yidC</name>
    <name evidence="17" type="ORF">DZ858_10770</name>
</gene>
<dbReference type="CDD" id="cd19961">
    <property type="entry name" value="EcYidC-like_peri"/>
    <property type="match status" value="1"/>
</dbReference>
<feature type="region of interest" description="Disordered" evidence="14">
    <location>
        <begin position="36"/>
        <end position="58"/>
    </location>
</feature>
<feature type="region of interest" description="Disordered" evidence="14">
    <location>
        <begin position="593"/>
        <end position="627"/>
    </location>
</feature>
<keyword evidence="10 13" id="KW-0143">Chaperone</keyword>
<dbReference type="GO" id="GO:0005886">
    <property type="term" value="C:plasma membrane"/>
    <property type="evidence" value="ECO:0007669"/>
    <property type="project" value="UniProtKB-SubCell"/>
</dbReference>
<keyword evidence="6 13" id="KW-0812">Transmembrane</keyword>
<dbReference type="CDD" id="cd20070">
    <property type="entry name" value="5TM_YidC_Alb3"/>
    <property type="match status" value="1"/>
</dbReference>
<dbReference type="AlphaFoldDB" id="A0A3E1Q6H1"/>
<evidence type="ECO:0000313" key="17">
    <source>
        <dbReference type="EMBL" id="RFN57724.1"/>
    </source>
</evidence>
<keyword evidence="4 13" id="KW-0813">Transport</keyword>
<comment type="similarity">
    <text evidence="2 13">Belongs to the OXA1/ALB3/YidC family. Type 1 subfamily.</text>
</comment>
<feature type="transmembrane region" description="Helical" evidence="13">
    <location>
        <begin position="454"/>
        <end position="472"/>
    </location>
</feature>
<evidence type="ECO:0000256" key="6">
    <source>
        <dbReference type="ARBA" id="ARBA00022692"/>
    </source>
</evidence>
<dbReference type="OrthoDB" id="9780552at2"/>
<dbReference type="NCBIfam" id="TIGR03592">
    <property type="entry name" value="yidC_oxa1_cterm"/>
    <property type="match status" value="1"/>
</dbReference>
<dbReference type="PRINTS" id="PR00701">
    <property type="entry name" value="60KDINNERMP"/>
</dbReference>
<comment type="function">
    <text evidence="13">Required for the insertion and/or proper folding and/or complex formation of integral membrane proteins into the membrane. Involved in integration of membrane proteins that insert both dependently and independently of the Sec translocase complex, as well as at least some lipoproteins. Aids folding of multispanning membrane proteins.</text>
</comment>
<dbReference type="Gene3D" id="2.70.98.90">
    <property type="match status" value="1"/>
</dbReference>
<keyword evidence="18" id="KW-1185">Reference proteome</keyword>
<evidence type="ECO:0000259" key="16">
    <source>
        <dbReference type="Pfam" id="PF14849"/>
    </source>
</evidence>
<dbReference type="NCBIfam" id="TIGR03593">
    <property type="entry name" value="yidC_nterm"/>
    <property type="match status" value="1"/>
</dbReference>
<feature type="transmembrane region" description="Helical" evidence="13">
    <location>
        <begin position="541"/>
        <end position="558"/>
    </location>
</feature>
<dbReference type="PANTHER" id="PTHR12428:SF65">
    <property type="entry name" value="CYTOCHROME C OXIDASE ASSEMBLY PROTEIN COX18, MITOCHONDRIAL"/>
    <property type="match status" value="1"/>
</dbReference>
<dbReference type="GO" id="GO:0051205">
    <property type="term" value="P:protein insertion into membrane"/>
    <property type="evidence" value="ECO:0007669"/>
    <property type="project" value="TreeGrafter"/>
</dbReference>
<name>A0A3E1Q6H1_9FLAO</name>
<keyword evidence="8 13" id="KW-1133">Transmembrane helix</keyword>
<dbReference type="GO" id="GO:0032977">
    <property type="term" value="F:membrane insertase activity"/>
    <property type="evidence" value="ECO:0007669"/>
    <property type="project" value="InterPro"/>
</dbReference>
<evidence type="ECO:0000256" key="11">
    <source>
        <dbReference type="ARBA" id="ARBA00033245"/>
    </source>
</evidence>
<feature type="domain" description="Membrane insertase YidC/Oxa/ALB C-terminal" evidence="15">
    <location>
        <begin position="383"/>
        <end position="580"/>
    </location>
</feature>
<evidence type="ECO:0000256" key="13">
    <source>
        <dbReference type="HAMAP-Rule" id="MF_01810"/>
    </source>
</evidence>
<dbReference type="Pfam" id="PF14849">
    <property type="entry name" value="YidC_periplas"/>
    <property type="match status" value="1"/>
</dbReference>
<evidence type="ECO:0000256" key="4">
    <source>
        <dbReference type="ARBA" id="ARBA00022448"/>
    </source>
</evidence>
<dbReference type="InterPro" id="IPR028053">
    <property type="entry name" value="Membr_insert_YidC_N"/>
</dbReference>
<evidence type="ECO:0000256" key="1">
    <source>
        <dbReference type="ARBA" id="ARBA00004429"/>
    </source>
</evidence>
<evidence type="ECO:0000256" key="5">
    <source>
        <dbReference type="ARBA" id="ARBA00022475"/>
    </source>
</evidence>
<evidence type="ECO:0000256" key="9">
    <source>
        <dbReference type="ARBA" id="ARBA00023136"/>
    </source>
</evidence>
<sequence>MEKKNFDVNSLIGFVLIGGILVWMLYMQEPSEDAVQADKARTETAAKEESETQKDKDTTLQEATQEMAVANAQDSIAVEKLKNKLGSFAYSGTLPSAKENSTVIENEVLYLEVSNQGGYITEARLKNHTTNDSVPVSIIKDGNSSLNLQFSSENRLLNTKDLFFEPSVSTNGDNKVLSMKLKTSESAYIEYRYELLPDEYMINFSIKSQGLDGVMNTSQPMYLDWQLKGYSHAKSITYENRYSRLVYEYEDGDHNKLSQTGEDEETEKDVTWMNFRQHFFSSLLLTDTPFKEVSFSSVDLVEDEKIDTVYTKKYAAKMLLEPKAGGLSYNMNMYLGPTDYQILNDYGRNLDEAMPLGWGIFGVINKYIIIPLFGFLSGFLPAGIAIICLTILIKLLLSPVQYKQYLSQAKMKILRPEIEEIREKYGDNKMKIQQETMKLQNAAGASPLKGCLPALLQLPVFYALFTFFPTAFDLRQKSFLWADDLSSYDVIAELPFHIPFYGDHVSLFPILASIAIFIYMMMTTGQTMQAQQQPGMPNMKFIMYLSPLFMLVFFNNYASGLSLYYFTSNMITIGIMLVIKNFIIDDDKVHAKIQKKKKQPKKQNRFQRKMSEMMEQAEEQKKAQKKK</sequence>
<dbReference type="NCBIfam" id="NF002356">
    <property type="entry name" value="PRK01318.2-3"/>
    <property type="match status" value="1"/>
</dbReference>
<reference evidence="17 18" key="1">
    <citation type="journal article" date="2007" name="Int. J. Syst. Evol. Microbiol.">
        <title>Marixanthomonas ophiurae gen. nov., sp. nov., a marine bacterium of the family Flavobacteriaceae isolated from a deep-sea brittle star.</title>
        <authorList>
            <person name="Romanenko L.A."/>
            <person name="Uchino M."/>
            <person name="Frolova G.M."/>
            <person name="Mikhailov V.V."/>
        </authorList>
    </citation>
    <scope>NUCLEOTIDE SEQUENCE [LARGE SCALE GENOMIC DNA]</scope>
    <source>
        <strain evidence="17 18">KMM 3046</strain>
    </source>
</reference>
<comment type="subcellular location">
    <subcellularLocation>
        <location evidence="1">Cell inner membrane</location>
        <topology evidence="1">Multi-pass membrane protein</topology>
    </subcellularLocation>
    <subcellularLocation>
        <location evidence="13">Cell membrane</location>
        <topology evidence="13">Multi-pass membrane protein</topology>
    </subcellularLocation>
</comment>
<accession>A0A3E1Q6H1</accession>
<evidence type="ECO:0000256" key="3">
    <source>
        <dbReference type="ARBA" id="ARBA00015325"/>
    </source>
</evidence>
<feature type="transmembrane region" description="Helical" evidence="13">
    <location>
        <begin position="6"/>
        <end position="26"/>
    </location>
</feature>
<evidence type="ECO:0000256" key="2">
    <source>
        <dbReference type="ARBA" id="ARBA00010527"/>
    </source>
</evidence>
<feature type="transmembrane region" description="Helical" evidence="13">
    <location>
        <begin position="564"/>
        <end position="583"/>
    </location>
</feature>
<dbReference type="PANTHER" id="PTHR12428">
    <property type="entry name" value="OXA1"/>
    <property type="match status" value="1"/>
</dbReference>
<dbReference type="InterPro" id="IPR047196">
    <property type="entry name" value="YidC_ALB_C"/>
</dbReference>
<dbReference type="EMBL" id="QVID01000002">
    <property type="protein sequence ID" value="RFN57724.1"/>
    <property type="molecule type" value="Genomic_DNA"/>
</dbReference>
<protein>
    <recommendedName>
        <fullName evidence="3 13">Membrane protein insertase YidC</fullName>
    </recommendedName>
    <alternativeName>
        <fullName evidence="12 13">Foldase YidC</fullName>
    </alternativeName>
    <alternativeName>
        <fullName evidence="11 13">Membrane integrase YidC</fullName>
    </alternativeName>
    <alternativeName>
        <fullName evidence="13">Membrane protein YidC</fullName>
    </alternativeName>
</protein>
<dbReference type="Proteomes" id="UP000261082">
    <property type="component" value="Unassembled WGS sequence"/>
</dbReference>
<evidence type="ECO:0000256" key="7">
    <source>
        <dbReference type="ARBA" id="ARBA00022927"/>
    </source>
</evidence>
<dbReference type="HAMAP" id="MF_01810">
    <property type="entry name" value="YidC_type1"/>
    <property type="match status" value="1"/>
</dbReference>
<evidence type="ECO:0000256" key="10">
    <source>
        <dbReference type="ARBA" id="ARBA00023186"/>
    </source>
</evidence>
<dbReference type="InterPro" id="IPR028055">
    <property type="entry name" value="YidC/Oxa/ALB_C"/>
</dbReference>
<keyword evidence="9 13" id="KW-0472">Membrane</keyword>
<feature type="compositionally biased region" description="Basic and acidic residues" evidence="14">
    <location>
        <begin position="618"/>
        <end position="627"/>
    </location>
</feature>
<comment type="subunit">
    <text evidence="13">Interacts with the Sec translocase complex via SecD. Specifically interacts with transmembrane segments of nascent integral membrane proteins during membrane integration.</text>
</comment>
<feature type="domain" description="Membrane insertase YidC N-terminal" evidence="16">
    <location>
        <begin position="103"/>
        <end position="368"/>
    </location>
</feature>
<evidence type="ECO:0000259" key="15">
    <source>
        <dbReference type="Pfam" id="PF02096"/>
    </source>
</evidence>
<dbReference type="InterPro" id="IPR019998">
    <property type="entry name" value="Membr_insert_YidC"/>
</dbReference>
<feature type="transmembrane region" description="Helical" evidence="13">
    <location>
        <begin position="504"/>
        <end position="521"/>
    </location>
</feature>
<keyword evidence="7 13" id="KW-0653">Protein transport</keyword>
<evidence type="ECO:0000313" key="18">
    <source>
        <dbReference type="Proteomes" id="UP000261082"/>
    </source>
</evidence>
<proteinExistence type="inferred from homology"/>
<keyword evidence="5 13" id="KW-1003">Cell membrane</keyword>
<feature type="compositionally biased region" description="Basic residues" evidence="14">
    <location>
        <begin position="593"/>
        <end position="608"/>
    </location>
</feature>
<dbReference type="GO" id="GO:0015031">
    <property type="term" value="P:protein transport"/>
    <property type="evidence" value="ECO:0007669"/>
    <property type="project" value="UniProtKB-KW"/>
</dbReference>
<evidence type="ECO:0000256" key="14">
    <source>
        <dbReference type="SAM" id="MobiDB-lite"/>
    </source>
</evidence>
<dbReference type="RefSeq" id="WP_117159673.1">
    <property type="nucleotide sequence ID" value="NZ_QVID01000002.1"/>
</dbReference>
<evidence type="ECO:0000256" key="8">
    <source>
        <dbReference type="ARBA" id="ARBA00022989"/>
    </source>
</evidence>
<organism evidence="17 18">
    <name type="scientific">Marixanthomonas ophiurae</name>
    <dbReference type="NCBI Taxonomy" id="387659"/>
    <lineage>
        <taxon>Bacteria</taxon>
        <taxon>Pseudomonadati</taxon>
        <taxon>Bacteroidota</taxon>
        <taxon>Flavobacteriia</taxon>
        <taxon>Flavobacteriales</taxon>
        <taxon>Flavobacteriaceae</taxon>
        <taxon>Marixanthomonas</taxon>
    </lineage>
</organism>
<evidence type="ECO:0000256" key="12">
    <source>
        <dbReference type="ARBA" id="ARBA00033342"/>
    </source>
</evidence>
<dbReference type="NCBIfam" id="NF002359">
    <property type="entry name" value="PRK01318.2-6"/>
    <property type="match status" value="1"/>
</dbReference>